<keyword evidence="2" id="KW-0812">Transmembrane</keyword>
<gene>
    <name evidence="3" type="ORF">GCM10025868_14650</name>
</gene>
<feature type="transmembrane region" description="Helical" evidence="2">
    <location>
        <begin position="37"/>
        <end position="58"/>
    </location>
</feature>
<proteinExistence type="predicted"/>
<evidence type="ECO:0000256" key="2">
    <source>
        <dbReference type="SAM" id="Phobius"/>
    </source>
</evidence>
<reference evidence="4" key="1">
    <citation type="journal article" date="2019" name="Int. J. Syst. Evol. Microbiol.">
        <title>The Global Catalogue of Microorganisms (GCM) 10K type strain sequencing project: providing services to taxonomists for standard genome sequencing and annotation.</title>
        <authorList>
            <consortium name="The Broad Institute Genomics Platform"/>
            <consortium name="The Broad Institute Genome Sequencing Center for Infectious Disease"/>
            <person name="Wu L."/>
            <person name="Ma J."/>
        </authorList>
    </citation>
    <scope>NUCLEOTIDE SEQUENCE [LARGE SCALE GENOMIC DNA]</scope>
    <source>
        <strain evidence="4">NBRC 108730</strain>
    </source>
</reference>
<organism evidence="3 4">
    <name type="scientific">Angustibacter aerolatus</name>
    <dbReference type="NCBI Taxonomy" id="1162965"/>
    <lineage>
        <taxon>Bacteria</taxon>
        <taxon>Bacillati</taxon>
        <taxon>Actinomycetota</taxon>
        <taxon>Actinomycetes</taxon>
        <taxon>Kineosporiales</taxon>
        <taxon>Kineosporiaceae</taxon>
    </lineage>
</organism>
<name>A0ABQ6JH99_9ACTN</name>
<evidence type="ECO:0000313" key="4">
    <source>
        <dbReference type="Proteomes" id="UP001157017"/>
    </source>
</evidence>
<keyword evidence="4" id="KW-1185">Reference proteome</keyword>
<accession>A0ABQ6JH99</accession>
<keyword evidence="2" id="KW-0472">Membrane</keyword>
<protein>
    <submittedName>
        <fullName evidence="3">Uncharacterized protein</fullName>
    </submittedName>
</protein>
<dbReference type="EMBL" id="BSUZ01000001">
    <property type="protein sequence ID" value="GMA86215.1"/>
    <property type="molecule type" value="Genomic_DNA"/>
</dbReference>
<keyword evidence="2" id="KW-1133">Transmembrane helix</keyword>
<dbReference type="Proteomes" id="UP001157017">
    <property type="component" value="Unassembled WGS sequence"/>
</dbReference>
<evidence type="ECO:0000313" key="3">
    <source>
        <dbReference type="EMBL" id="GMA86215.1"/>
    </source>
</evidence>
<evidence type="ECO:0000256" key="1">
    <source>
        <dbReference type="SAM" id="MobiDB-lite"/>
    </source>
</evidence>
<feature type="region of interest" description="Disordered" evidence="1">
    <location>
        <begin position="77"/>
        <end position="98"/>
    </location>
</feature>
<comment type="caution">
    <text evidence="3">The sequence shown here is derived from an EMBL/GenBank/DDBJ whole genome shotgun (WGS) entry which is preliminary data.</text>
</comment>
<sequence>MLHVPFVALLSTVGPHGGALGDLVRSSPVTRGLYPLAVALAVVLATLGLHAVLIRIGLRPLFAMPDAWRARVLASGRGPRTGAVAPSPSNPGRREASA</sequence>